<proteinExistence type="predicted"/>
<reference evidence="2 3" key="1">
    <citation type="submission" date="2017-09" db="EMBL/GenBank/DDBJ databases">
        <title>Depth-based differentiation of microbial function through sediment-hosted aquifers and enrichment of novel symbionts in the deep terrestrial subsurface.</title>
        <authorList>
            <person name="Probst A.J."/>
            <person name="Ladd B."/>
            <person name="Jarett J.K."/>
            <person name="Geller-Mcgrath D.E."/>
            <person name="Sieber C.M."/>
            <person name="Emerson J.B."/>
            <person name="Anantharaman K."/>
            <person name="Thomas B.C."/>
            <person name="Malmstrom R."/>
            <person name="Stieglmeier M."/>
            <person name="Klingl A."/>
            <person name="Woyke T."/>
            <person name="Ryan C.M."/>
            <person name="Banfield J.F."/>
        </authorList>
    </citation>
    <scope>NUCLEOTIDE SEQUENCE [LARGE SCALE GENOMIC DNA]</scope>
    <source>
        <strain evidence="2">CG10_big_fil_rev_8_21_14_0_10_36_16</strain>
    </source>
</reference>
<feature type="transmembrane region" description="Helical" evidence="1">
    <location>
        <begin position="12"/>
        <end position="32"/>
    </location>
</feature>
<comment type="caution">
    <text evidence="2">The sequence shown here is derived from an EMBL/GenBank/DDBJ whole genome shotgun (WGS) entry which is preliminary data.</text>
</comment>
<organism evidence="2 3">
    <name type="scientific">Candidatus Yanofskybacteria bacterium CG10_big_fil_rev_8_21_14_0_10_36_16</name>
    <dbReference type="NCBI Taxonomy" id="1975096"/>
    <lineage>
        <taxon>Bacteria</taxon>
        <taxon>Candidatus Yanofskyibacteriota</taxon>
    </lineage>
</organism>
<keyword evidence="1" id="KW-0812">Transmembrane</keyword>
<keyword evidence="1" id="KW-0472">Membrane</keyword>
<dbReference type="Proteomes" id="UP000228496">
    <property type="component" value="Unassembled WGS sequence"/>
</dbReference>
<dbReference type="EMBL" id="PCXQ01000005">
    <property type="protein sequence ID" value="PJE50657.1"/>
    <property type="molecule type" value="Genomic_DNA"/>
</dbReference>
<name>A0A2J0Q6T3_9BACT</name>
<protein>
    <submittedName>
        <fullName evidence="2">Uncharacterized protein</fullName>
    </submittedName>
</protein>
<sequence length="261" mass="29021">MLAAQRTAKQLTILAVFLIIVGGISFTSYRIVSPPQPTPTPPPEAGLEPVKVLSTRVFSVRDNDYDFMALVKNPNQTHGSREVDYVLNFIGPDGEVVKSIPGKFYILPGQTRYVIESPLVIDKPFVTHEFKITDVVWNKLNILASAEIDLVVLNADYSEVNSGGLFSRVEGVSTNNSDFDLSDAEIVIVVLNSVGEPIAVNKTSISTFLSRTNRSFEVRWPSPFIGNFNRLDVGIYTNVFENTNFLRRVGGQERFQEFNGE</sequence>
<accession>A0A2J0Q6T3</accession>
<evidence type="ECO:0000313" key="2">
    <source>
        <dbReference type="EMBL" id="PJE50657.1"/>
    </source>
</evidence>
<keyword evidence="1" id="KW-1133">Transmembrane helix</keyword>
<evidence type="ECO:0000256" key="1">
    <source>
        <dbReference type="SAM" id="Phobius"/>
    </source>
</evidence>
<evidence type="ECO:0000313" key="3">
    <source>
        <dbReference type="Proteomes" id="UP000228496"/>
    </source>
</evidence>
<gene>
    <name evidence="2" type="ORF">COV29_02895</name>
</gene>
<dbReference type="AlphaFoldDB" id="A0A2J0Q6T3"/>